<dbReference type="EMBL" id="FQZU01000003">
    <property type="protein sequence ID" value="SHI93230.1"/>
    <property type="molecule type" value="Genomic_DNA"/>
</dbReference>
<dbReference type="Gene3D" id="3.10.129.10">
    <property type="entry name" value="Hotdog Thioesterase"/>
    <property type="match status" value="1"/>
</dbReference>
<name>A0A1M6F6C6_9BACT</name>
<evidence type="ECO:0000313" key="2">
    <source>
        <dbReference type="EMBL" id="SHI93230.1"/>
    </source>
</evidence>
<proteinExistence type="predicted"/>
<dbReference type="STRING" id="1121393.SAMN02745216_00734"/>
<organism evidence="2 3">
    <name type="scientific">Desulfatibacillum alkenivorans DSM 16219</name>
    <dbReference type="NCBI Taxonomy" id="1121393"/>
    <lineage>
        <taxon>Bacteria</taxon>
        <taxon>Pseudomonadati</taxon>
        <taxon>Thermodesulfobacteriota</taxon>
        <taxon>Desulfobacteria</taxon>
        <taxon>Desulfobacterales</taxon>
        <taxon>Desulfatibacillaceae</taxon>
        <taxon>Desulfatibacillum</taxon>
    </lineage>
</organism>
<dbReference type="OrthoDB" id="5522043at2"/>
<keyword evidence="3" id="KW-1185">Reference proteome</keyword>
<reference evidence="3" key="1">
    <citation type="submission" date="2016-11" db="EMBL/GenBank/DDBJ databases">
        <authorList>
            <person name="Varghese N."/>
            <person name="Submissions S."/>
        </authorList>
    </citation>
    <scope>NUCLEOTIDE SEQUENCE [LARGE SCALE GENOMIC DNA]</scope>
    <source>
        <strain evidence="3">DSM 16219</strain>
    </source>
</reference>
<dbReference type="InterPro" id="IPR029069">
    <property type="entry name" value="HotDog_dom_sf"/>
</dbReference>
<dbReference type="SUPFAM" id="SSF54637">
    <property type="entry name" value="Thioesterase/thiol ester dehydrase-isomerase"/>
    <property type="match status" value="1"/>
</dbReference>
<dbReference type="RefSeq" id="WP_073472979.1">
    <property type="nucleotide sequence ID" value="NZ_FQZU01000003.1"/>
</dbReference>
<sequence>MAENFQITEEMQALVGWESAPWDFEVTATSVRAFARGVGYTDLVYYDVEAAKAAGYRDLPAPPSYLGTAIFIPGRSDEYLPFPPGYSPPLDHGLLGLLDGGTETEYFEDICAGDTLTCVNKLASLATKESKGLGTMLIMGTEAAYTNQNGKVAAIQRSQVILY</sequence>
<dbReference type="InterPro" id="IPR039569">
    <property type="entry name" value="FAS1-like_DH_region"/>
</dbReference>
<dbReference type="AlphaFoldDB" id="A0A1M6F6C6"/>
<evidence type="ECO:0000259" key="1">
    <source>
        <dbReference type="Pfam" id="PF13452"/>
    </source>
</evidence>
<evidence type="ECO:0000313" key="3">
    <source>
        <dbReference type="Proteomes" id="UP000183994"/>
    </source>
</evidence>
<accession>A0A1M6F6C6</accession>
<dbReference type="Pfam" id="PF13452">
    <property type="entry name" value="FAS1_DH_region"/>
    <property type="match status" value="1"/>
</dbReference>
<protein>
    <submittedName>
        <fullName evidence="2">N-terminal half of MaoC dehydratase</fullName>
    </submittedName>
</protein>
<gene>
    <name evidence="2" type="ORF">SAMN02745216_00734</name>
</gene>
<dbReference type="Proteomes" id="UP000183994">
    <property type="component" value="Unassembled WGS sequence"/>
</dbReference>
<feature type="domain" description="FAS1-like dehydratase" evidence="1">
    <location>
        <begin position="13"/>
        <end position="154"/>
    </location>
</feature>